<accession>A0ABT9ZP76</accession>
<dbReference type="Gene3D" id="1.10.287.130">
    <property type="match status" value="1"/>
</dbReference>
<dbReference type="InterPro" id="IPR003594">
    <property type="entry name" value="HATPase_dom"/>
</dbReference>
<dbReference type="PANTHER" id="PTHR40448:SF1">
    <property type="entry name" value="TWO-COMPONENT SENSOR HISTIDINE KINASE"/>
    <property type="match status" value="1"/>
</dbReference>
<sequence length="253" mass="28708">MSKTAFKDSIEVIGIPIHLIFMFFLNVFCLVLLAFMNAKEEKRKISLTENTHAEQFRALVTSVRSDRHDLNNHLTVIAGLIKIGKYSPAADYIKNVVGDVQINNEALNIKNPVLSSMLYTKMDKYSKEQIPFILNIKSEAFTNKLSSTDLIRLISNLLDNAYEATMEMPKEEQKIVLTMTETKDAYLLTVKNSSLNKSLDDKFFELGYSTKSVHNRGYGLTIIQEITKKYNGILKSSSEDSLIVIEVQLPRSK</sequence>
<evidence type="ECO:0000259" key="2">
    <source>
        <dbReference type="SMART" id="SM00387"/>
    </source>
</evidence>
<organism evidence="3 4">
    <name type="scientific">Evansella vedderi</name>
    <dbReference type="NCBI Taxonomy" id="38282"/>
    <lineage>
        <taxon>Bacteria</taxon>
        <taxon>Bacillati</taxon>
        <taxon>Bacillota</taxon>
        <taxon>Bacilli</taxon>
        <taxon>Bacillales</taxon>
        <taxon>Bacillaceae</taxon>
        <taxon>Evansella</taxon>
    </lineage>
</organism>
<keyword evidence="1" id="KW-1133">Transmembrane helix</keyword>
<dbReference type="Pfam" id="PF14501">
    <property type="entry name" value="HATPase_c_5"/>
    <property type="match status" value="1"/>
</dbReference>
<keyword evidence="1" id="KW-0812">Transmembrane</keyword>
<dbReference type="PANTHER" id="PTHR40448">
    <property type="entry name" value="TWO-COMPONENT SENSOR HISTIDINE KINASE"/>
    <property type="match status" value="1"/>
</dbReference>
<evidence type="ECO:0000256" key="1">
    <source>
        <dbReference type="SAM" id="Phobius"/>
    </source>
</evidence>
<dbReference type="Gene3D" id="3.30.565.10">
    <property type="entry name" value="Histidine kinase-like ATPase, C-terminal domain"/>
    <property type="match status" value="1"/>
</dbReference>
<proteinExistence type="predicted"/>
<dbReference type="InterPro" id="IPR036890">
    <property type="entry name" value="HATPase_C_sf"/>
</dbReference>
<dbReference type="SMART" id="SM00387">
    <property type="entry name" value="HATPase_c"/>
    <property type="match status" value="1"/>
</dbReference>
<reference evidence="3 4" key="1">
    <citation type="submission" date="2023-07" db="EMBL/GenBank/DDBJ databases">
        <title>Genomic Encyclopedia of Type Strains, Phase IV (KMG-IV): sequencing the most valuable type-strain genomes for metagenomic binning, comparative biology and taxonomic classification.</title>
        <authorList>
            <person name="Goeker M."/>
        </authorList>
    </citation>
    <scope>NUCLEOTIDE SEQUENCE [LARGE SCALE GENOMIC DNA]</scope>
    <source>
        <strain evidence="3 4">DSM 9768</strain>
    </source>
</reference>
<keyword evidence="4" id="KW-1185">Reference proteome</keyword>
<feature type="domain" description="Histidine kinase/HSP90-like ATPase" evidence="2">
    <location>
        <begin position="145"/>
        <end position="251"/>
    </location>
</feature>
<comment type="caution">
    <text evidence="3">The sequence shown here is derived from an EMBL/GenBank/DDBJ whole genome shotgun (WGS) entry which is preliminary data.</text>
</comment>
<name>A0ABT9ZP76_9BACI</name>
<feature type="transmembrane region" description="Helical" evidence="1">
    <location>
        <begin position="12"/>
        <end position="35"/>
    </location>
</feature>
<evidence type="ECO:0000313" key="4">
    <source>
        <dbReference type="Proteomes" id="UP001230005"/>
    </source>
</evidence>
<keyword evidence="3" id="KW-0808">Transferase</keyword>
<protein>
    <submittedName>
        <fullName evidence="3">Sensor histidine kinase regulating citrate/malate metabolism</fullName>
    </submittedName>
</protein>
<keyword evidence="1" id="KW-0472">Membrane</keyword>
<dbReference type="InterPro" id="IPR032834">
    <property type="entry name" value="NatK-like_C"/>
</dbReference>
<dbReference type="GO" id="GO:0016301">
    <property type="term" value="F:kinase activity"/>
    <property type="evidence" value="ECO:0007669"/>
    <property type="project" value="UniProtKB-KW"/>
</dbReference>
<dbReference type="EMBL" id="JAUSUG010000001">
    <property type="protein sequence ID" value="MDQ0252994.1"/>
    <property type="molecule type" value="Genomic_DNA"/>
</dbReference>
<dbReference type="SUPFAM" id="SSF55874">
    <property type="entry name" value="ATPase domain of HSP90 chaperone/DNA topoisomerase II/histidine kinase"/>
    <property type="match status" value="1"/>
</dbReference>
<dbReference type="Pfam" id="PF14689">
    <property type="entry name" value="SPOB_a"/>
    <property type="match status" value="1"/>
</dbReference>
<dbReference type="Proteomes" id="UP001230005">
    <property type="component" value="Unassembled WGS sequence"/>
</dbReference>
<evidence type="ECO:0000313" key="3">
    <source>
        <dbReference type="EMBL" id="MDQ0252994.1"/>
    </source>
</evidence>
<gene>
    <name evidence="3" type="ORF">J2S74_000366</name>
</gene>
<keyword evidence="3" id="KW-0418">Kinase</keyword>
<dbReference type="InterPro" id="IPR039506">
    <property type="entry name" value="SPOB_a"/>
</dbReference>